<dbReference type="PANTHER" id="PTHR42799">
    <property type="entry name" value="MITOCHONDRIAL PEPTIDE METHIONINE SULFOXIDE REDUCTASE"/>
    <property type="match status" value="1"/>
</dbReference>
<dbReference type="EMBL" id="JADCKA010000002">
    <property type="protein sequence ID" value="MBE5035038.1"/>
    <property type="molecule type" value="Genomic_DNA"/>
</dbReference>
<dbReference type="SUPFAM" id="SSF55068">
    <property type="entry name" value="Peptide methionine sulfoxide reductase"/>
    <property type="match status" value="1"/>
</dbReference>
<sequence>MKDIYFAGGCFWGIEKLFASLPGVITTECGYANGLSDIVPNYEKVCYGGTGFRETVKVVYDESQTSLEALLFAYYSVIDPTIPNRQGPDKGSQYQVGIYYTDDKTEETVRRISEIEKASYDQFIVEIKPLKNYYTAEDYHQKYLDKNPRGYCHINPVRMSEIAKFNIRPEEYNKPAREILKIEI</sequence>
<accession>A0ABR9QVY8</accession>
<feature type="active site" evidence="4">
    <location>
        <position position="10"/>
    </location>
</feature>
<dbReference type="EC" id="1.8.4.11" evidence="4"/>
<evidence type="ECO:0000256" key="3">
    <source>
        <dbReference type="ARBA" id="ARBA00048782"/>
    </source>
</evidence>
<dbReference type="Proteomes" id="UP001516588">
    <property type="component" value="Unassembled WGS sequence"/>
</dbReference>
<dbReference type="InterPro" id="IPR036509">
    <property type="entry name" value="Met_Sox_Rdtase_MsrA_sf"/>
</dbReference>
<dbReference type="Gene3D" id="3.30.1060.10">
    <property type="entry name" value="Peptide methionine sulphoxide reductase MsrA"/>
    <property type="match status" value="1"/>
</dbReference>
<name>A0ABR9QVY8_9FIRM</name>
<dbReference type="Pfam" id="PF01625">
    <property type="entry name" value="PMSR"/>
    <property type="match status" value="1"/>
</dbReference>
<dbReference type="HAMAP" id="MF_01401">
    <property type="entry name" value="MsrA"/>
    <property type="match status" value="1"/>
</dbReference>
<reference evidence="6 7" key="1">
    <citation type="submission" date="2020-10" db="EMBL/GenBank/DDBJ databases">
        <title>ChiBAC.</title>
        <authorList>
            <person name="Zenner C."/>
            <person name="Hitch T.C.A."/>
            <person name="Clavel T."/>
        </authorList>
    </citation>
    <scope>NUCLEOTIDE SEQUENCE [LARGE SCALE GENOMIC DNA]</scope>
    <source>
        <strain evidence="6 7">DSM 108706</strain>
    </source>
</reference>
<comment type="caution">
    <text evidence="6">The sequence shown here is derived from an EMBL/GenBank/DDBJ whole genome shotgun (WGS) entry which is preliminary data.</text>
</comment>
<keyword evidence="1 4" id="KW-0560">Oxidoreductase</keyword>
<comment type="similarity">
    <text evidence="4">Belongs to the MsrA Met sulfoxide reductase family.</text>
</comment>
<dbReference type="NCBIfam" id="TIGR00401">
    <property type="entry name" value="msrA"/>
    <property type="match status" value="1"/>
</dbReference>
<dbReference type="GO" id="GO:0008113">
    <property type="term" value="F:peptide-methionine (S)-S-oxide reductase activity"/>
    <property type="evidence" value="ECO:0007669"/>
    <property type="project" value="UniProtKB-EC"/>
</dbReference>
<protein>
    <recommendedName>
        <fullName evidence="4">Peptide methionine sulfoxide reductase MsrA</fullName>
        <shortName evidence="4">Protein-methionine-S-oxide reductase</shortName>
        <ecNumber evidence="4">1.8.4.11</ecNumber>
    </recommendedName>
    <alternativeName>
        <fullName evidence="4">Peptide-methionine (S)-S-oxide reductase</fullName>
        <shortName evidence="4">Peptide Met(O) reductase</shortName>
    </alternativeName>
</protein>
<comment type="catalytic activity">
    <reaction evidence="2 4">
        <text>L-methionyl-[protein] + [thioredoxin]-disulfide + H2O = L-methionyl-(S)-S-oxide-[protein] + [thioredoxin]-dithiol</text>
        <dbReference type="Rhea" id="RHEA:14217"/>
        <dbReference type="Rhea" id="RHEA-COMP:10698"/>
        <dbReference type="Rhea" id="RHEA-COMP:10700"/>
        <dbReference type="Rhea" id="RHEA-COMP:12313"/>
        <dbReference type="Rhea" id="RHEA-COMP:12315"/>
        <dbReference type="ChEBI" id="CHEBI:15377"/>
        <dbReference type="ChEBI" id="CHEBI:16044"/>
        <dbReference type="ChEBI" id="CHEBI:29950"/>
        <dbReference type="ChEBI" id="CHEBI:44120"/>
        <dbReference type="ChEBI" id="CHEBI:50058"/>
        <dbReference type="EC" id="1.8.4.11"/>
    </reaction>
</comment>
<evidence type="ECO:0000313" key="6">
    <source>
        <dbReference type="EMBL" id="MBE5035038.1"/>
    </source>
</evidence>
<keyword evidence="7" id="KW-1185">Reference proteome</keyword>
<dbReference type="RefSeq" id="WP_226384707.1">
    <property type="nucleotide sequence ID" value="NZ_JADCKA010000002.1"/>
</dbReference>
<feature type="domain" description="Peptide methionine sulphoxide reductase MsrA" evidence="5">
    <location>
        <begin position="4"/>
        <end position="153"/>
    </location>
</feature>
<dbReference type="InterPro" id="IPR002569">
    <property type="entry name" value="Met_Sox_Rdtase_MsrA_dom"/>
</dbReference>
<organism evidence="6 7">
    <name type="scientific">Gallibacter intestinalis</name>
    <dbReference type="NCBI Taxonomy" id="2779356"/>
    <lineage>
        <taxon>Bacteria</taxon>
        <taxon>Bacillati</taxon>
        <taxon>Bacillota</taxon>
        <taxon>Clostridia</taxon>
        <taxon>Eubacteriales</taxon>
        <taxon>Eubacteriaceae</taxon>
        <taxon>Gallibacter</taxon>
    </lineage>
</organism>
<evidence type="ECO:0000256" key="4">
    <source>
        <dbReference type="HAMAP-Rule" id="MF_01401"/>
    </source>
</evidence>
<comment type="function">
    <text evidence="4">Has an important function as a repair enzyme for proteins that have been inactivated by oxidation. Catalyzes the reversible oxidation-reduction of methionine sulfoxide in proteins to methionine.</text>
</comment>
<evidence type="ECO:0000256" key="1">
    <source>
        <dbReference type="ARBA" id="ARBA00023002"/>
    </source>
</evidence>
<dbReference type="InterPro" id="IPR050162">
    <property type="entry name" value="MsrA_MetSO_reductase"/>
</dbReference>
<proteinExistence type="inferred from homology"/>
<evidence type="ECO:0000259" key="5">
    <source>
        <dbReference type="Pfam" id="PF01625"/>
    </source>
</evidence>
<evidence type="ECO:0000256" key="2">
    <source>
        <dbReference type="ARBA" id="ARBA00047806"/>
    </source>
</evidence>
<evidence type="ECO:0000313" key="7">
    <source>
        <dbReference type="Proteomes" id="UP001516588"/>
    </source>
</evidence>
<comment type="catalytic activity">
    <reaction evidence="3 4">
        <text>[thioredoxin]-disulfide + L-methionine + H2O = L-methionine (S)-S-oxide + [thioredoxin]-dithiol</text>
        <dbReference type="Rhea" id="RHEA:19993"/>
        <dbReference type="Rhea" id="RHEA-COMP:10698"/>
        <dbReference type="Rhea" id="RHEA-COMP:10700"/>
        <dbReference type="ChEBI" id="CHEBI:15377"/>
        <dbReference type="ChEBI" id="CHEBI:29950"/>
        <dbReference type="ChEBI" id="CHEBI:50058"/>
        <dbReference type="ChEBI" id="CHEBI:57844"/>
        <dbReference type="ChEBI" id="CHEBI:58772"/>
        <dbReference type="EC" id="1.8.4.11"/>
    </reaction>
</comment>
<dbReference type="PANTHER" id="PTHR42799:SF2">
    <property type="entry name" value="MITOCHONDRIAL PEPTIDE METHIONINE SULFOXIDE REDUCTASE"/>
    <property type="match status" value="1"/>
</dbReference>
<gene>
    <name evidence="4 6" type="primary">msrA</name>
    <name evidence="6" type="ORF">INF20_01935</name>
</gene>